<dbReference type="SUPFAM" id="SSF74653">
    <property type="entry name" value="TolA/TonB C-terminal domain"/>
    <property type="match status" value="1"/>
</dbReference>
<dbReference type="OrthoDB" id="9779830at2"/>
<evidence type="ECO:0000256" key="4">
    <source>
        <dbReference type="ARBA" id="ARBA00023136"/>
    </source>
</evidence>
<dbReference type="Proteomes" id="UP000267187">
    <property type="component" value="Unassembled WGS sequence"/>
</dbReference>
<dbReference type="GO" id="GO:0031992">
    <property type="term" value="F:energy transducer activity"/>
    <property type="evidence" value="ECO:0007669"/>
    <property type="project" value="TreeGrafter"/>
</dbReference>
<dbReference type="Gene3D" id="3.30.1150.10">
    <property type="match status" value="1"/>
</dbReference>
<evidence type="ECO:0000256" key="1">
    <source>
        <dbReference type="ARBA" id="ARBA00004167"/>
    </source>
</evidence>
<evidence type="ECO:0000256" key="3">
    <source>
        <dbReference type="ARBA" id="ARBA00022989"/>
    </source>
</evidence>
<organism evidence="7 8">
    <name type="scientific">Umboniibacter marinipuniceus</name>
    <dbReference type="NCBI Taxonomy" id="569599"/>
    <lineage>
        <taxon>Bacteria</taxon>
        <taxon>Pseudomonadati</taxon>
        <taxon>Pseudomonadota</taxon>
        <taxon>Gammaproteobacteria</taxon>
        <taxon>Cellvibrionales</taxon>
        <taxon>Cellvibrionaceae</taxon>
        <taxon>Umboniibacter</taxon>
    </lineage>
</organism>
<evidence type="ECO:0000256" key="2">
    <source>
        <dbReference type="ARBA" id="ARBA00022692"/>
    </source>
</evidence>
<evidence type="ECO:0000313" key="7">
    <source>
        <dbReference type="EMBL" id="RMA79252.1"/>
    </source>
</evidence>
<dbReference type="NCBIfam" id="TIGR01352">
    <property type="entry name" value="tonB_Cterm"/>
    <property type="match status" value="1"/>
</dbReference>
<keyword evidence="7" id="KW-0131">Cell cycle</keyword>
<keyword evidence="8" id="KW-1185">Reference proteome</keyword>
<keyword evidence="7" id="KW-0132">Cell division</keyword>
<dbReference type="InterPro" id="IPR051045">
    <property type="entry name" value="TonB-dependent_transducer"/>
</dbReference>
<sequence>MLGRASDRWASVVFAVVLHALVAFVLIWGWSHTTDYQISKPIRQITATLVETPQPQAAPERAVQPRPQPTRPPARQESRPEPSAVTPSVIETPTEQSEAPPVQEQPRTQPEPARRQPIVDELSFDSLLEQEDEVRQADNETAVEMSQIQVMDAKFQAQVGAKWSRPPSARNGMEVLVRIQFLPNGEVLSVTVSQSSGDSAFDRSAVSAIERGAPYRFLMDYGAPFFNKNYRNKLALFRPEDLK</sequence>
<comment type="subcellular location">
    <subcellularLocation>
        <location evidence="1">Membrane</location>
        <topology evidence="1">Single-pass membrane protein</topology>
    </subcellularLocation>
</comment>
<keyword evidence="4 6" id="KW-0472">Membrane</keyword>
<protein>
    <submittedName>
        <fullName evidence="7">Cell division and transport-associated protein TolA</fullName>
    </submittedName>
</protein>
<dbReference type="AlphaFoldDB" id="A0A3M0AJN6"/>
<keyword evidence="3 6" id="KW-1133">Transmembrane helix</keyword>
<dbReference type="PANTHER" id="PTHR33446">
    <property type="entry name" value="PROTEIN TONB-RELATED"/>
    <property type="match status" value="1"/>
</dbReference>
<evidence type="ECO:0000313" key="8">
    <source>
        <dbReference type="Proteomes" id="UP000267187"/>
    </source>
</evidence>
<accession>A0A3M0AJN6</accession>
<evidence type="ECO:0000256" key="5">
    <source>
        <dbReference type="SAM" id="MobiDB-lite"/>
    </source>
</evidence>
<keyword evidence="2 6" id="KW-0812">Transmembrane</keyword>
<dbReference type="EMBL" id="REFJ01000004">
    <property type="protein sequence ID" value="RMA79252.1"/>
    <property type="molecule type" value="Genomic_DNA"/>
</dbReference>
<dbReference type="PANTHER" id="PTHR33446:SF2">
    <property type="entry name" value="PROTEIN TONB"/>
    <property type="match status" value="1"/>
</dbReference>
<proteinExistence type="predicted"/>
<comment type="caution">
    <text evidence="7">The sequence shown here is derived from an EMBL/GenBank/DDBJ whole genome shotgun (WGS) entry which is preliminary data.</text>
</comment>
<feature type="region of interest" description="Disordered" evidence="5">
    <location>
        <begin position="53"/>
        <end position="116"/>
    </location>
</feature>
<dbReference type="GO" id="GO:0098797">
    <property type="term" value="C:plasma membrane protein complex"/>
    <property type="evidence" value="ECO:0007669"/>
    <property type="project" value="TreeGrafter"/>
</dbReference>
<name>A0A3M0AJN6_9GAMM</name>
<feature type="transmembrane region" description="Helical" evidence="6">
    <location>
        <begin position="12"/>
        <end position="31"/>
    </location>
</feature>
<evidence type="ECO:0000256" key="6">
    <source>
        <dbReference type="SAM" id="Phobius"/>
    </source>
</evidence>
<dbReference type="Pfam" id="PF13103">
    <property type="entry name" value="TonB_2"/>
    <property type="match status" value="1"/>
</dbReference>
<gene>
    <name evidence="7" type="ORF">DFR27_1691</name>
</gene>
<dbReference type="RefSeq" id="WP_121877015.1">
    <property type="nucleotide sequence ID" value="NZ_REFJ01000004.1"/>
</dbReference>
<reference evidence="7 8" key="1">
    <citation type="submission" date="2018-10" db="EMBL/GenBank/DDBJ databases">
        <title>Genomic Encyclopedia of Type Strains, Phase IV (KMG-IV): sequencing the most valuable type-strain genomes for metagenomic binning, comparative biology and taxonomic classification.</title>
        <authorList>
            <person name="Goeker M."/>
        </authorList>
    </citation>
    <scope>NUCLEOTIDE SEQUENCE [LARGE SCALE GENOMIC DNA]</scope>
    <source>
        <strain evidence="7 8">DSM 25080</strain>
    </source>
</reference>
<feature type="compositionally biased region" description="Polar residues" evidence="5">
    <location>
        <begin position="85"/>
        <end position="97"/>
    </location>
</feature>
<dbReference type="InterPro" id="IPR006260">
    <property type="entry name" value="TonB/TolA_C"/>
</dbReference>
<dbReference type="GO" id="GO:0051301">
    <property type="term" value="P:cell division"/>
    <property type="evidence" value="ECO:0007669"/>
    <property type="project" value="UniProtKB-KW"/>
</dbReference>